<proteinExistence type="predicted"/>
<name>A0ABR0E888_ZASCE</name>
<evidence type="ECO:0000313" key="8">
    <source>
        <dbReference type="Proteomes" id="UP001305779"/>
    </source>
</evidence>
<feature type="region of interest" description="Disordered" evidence="5">
    <location>
        <begin position="278"/>
        <end position="347"/>
    </location>
</feature>
<keyword evidence="8" id="KW-1185">Reference proteome</keyword>
<evidence type="ECO:0000256" key="6">
    <source>
        <dbReference type="SAM" id="Phobius"/>
    </source>
</evidence>
<keyword evidence="3 6" id="KW-1133">Transmembrane helix</keyword>
<feature type="compositionally biased region" description="Polar residues" evidence="5">
    <location>
        <begin position="180"/>
        <end position="190"/>
    </location>
</feature>
<dbReference type="PANTHER" id="PTHR15549:SF26">
    <property type="entry name" value="AXIAL BUDDING PATTERN PROTEIN 2-RELATED"/>
    <property type="match status" value="1"/>
</dbReference>
<reference evidence="7 8" key="1">
    <citation type="journal article" date="2023" name="G3 (Bethesda)">
        <title>A chromosome-level genome assembly of Zasmidium syzygii isolated from banana leaves.</title>
        <authorList>
            <person name="van Westerhoven A.C."/>
            <person name="Mehrabi R."/>
            <person name="Talebi R."/>
            <person name="Steentjes M.B.F."/>
            <person name="Corcolon B."/>
            <person name="Chong P.A."/>
            <person name="Kema G.H.J."/>
            <person name="Seidl M.F."/>
        </authorList>
    </citation>
    <scope>NUCLEOTIDE SEQUENCE [LARGE SCALE GENOMIC DNA]</scope>
    <source>
        <strain evidence="7 8">P124</strain>
    </source>
</reference>
<protein>
    <submittedName>
        <fullName evidence="7">Uncharacterized protein</fullName>
    </submittedName>
</protein>
<gene>
    <name evidence="7" type="ORF">PRZ48_010287</name>
</gene>
<evidence type="ECO:0000256" key="3">
    <source>
        <dbReference type="ARBA" id="ARBA00022989"/>
    </source>
</evidence>
<organism evidence="7 8">
    <name type="scientific">Zasmidium cellare</name>
    <name type="common">Wine cellar mold</name>
    <name type="synonym">Racodium cellare</name>
    <dbReference type="NCBI Taxonomy" id="395010"/>
    <lineage>
        <taxon>Eukaryota</taxon>
        <taxon>Fungi</taxon>
        <taxon>Dikarya</taxon>
        <taxon>Ascomycota</taxon>
        <taxon>Pezizomycotina</taxon>
        <taxon>Dothideomycetes</taxon>
        <taxon>Dothideomycetidae</taxon>
        <taxon>Mycosphaerellales</taxon>
        <taxon>Mycosphaerellaceae</taxon>
        <taxon>Zasmidium</taxon>
    </lineage>
</organism>
<keyword evidence="2 6" id="KW-0812">Transmembrane</keyword>
<feature type="compositionally biased region" description="Low complexity" evidence="5">
    <location>
        <begin position="163"/>
        <end position="179"/>
    </location>
</feature>
<dbReference type="EMBL" id="JAXOVC010000008">
    <property type="protein sequence ID" value="KAK4497634.1"/>
    <property type="molecule type" value="Genomic_DNA"/>
</dbReference>
<evidence type="ECO:0000313" key="7">
    <source>
        <dbReference type="EMBL" id="KAK4497634.1"/>
    </source>
</evidence>
<keyword evidence="4 6" id="KW-0472">Membrane</keyword>
<evidence type="ECO:0000256" key="4">
    <source>
        <dbReference type="ARBA" id="ARBA00023136"/>
    </source>
</evidence>
<comment type="caution">
    <text evidence="7">The sequence shown here is derived from an EMBL/GenBank/DDBJ whole genome shotgun (WGS) entry which is preliminary data.</text>
</comment>
<feature type="compositionally biased region" description="Basic and acidic residues" evidence="5">
    <location>
        <begin position="318"/>
        <end position="337"/>
    </location>
</feature>
<feature type="compositionally biased region" description="Polar residues" evidence="5">
    <location>
        <begin position="284"/>
        <end position="302"/>
    </location>
</feature>
<feature type="region of interest" description="Disordered" evidence="5">
    <location>
        <begin position="163"/>
        <end position="190"/>
    </location>
</feature>
<comment type="subcellular location">
    <subcellularLocation>
        <location evidence="1">Membrane</location>
        <topology evidence="1">Single-pass membrane protein</topology>
    </subcellularLocation>
</comment>
<evidence type="ECO:0000256" key="1">
    <source>
        <dbReference type="ARBA" id="ARBA00004167"/>
    </source>
</evidence>
<evidence type="ECO:0000256" key="2">
    <source>
        <dbReference type="ARBA" id="ARBA00022692"/>
    </source>
</evidence>
<accession>A0ABR0E888</accession>
<feature type="transmembrane region" description="Helical" evidence="6">
    <location>
        <begin position="197"/>
        <end position="221"/>
    </location>
</feature>
<sequence>MAARTSLTTTRHVPTNADKSPWTALEYCNDVQDLTNTWICHGPESCGCDWTPSKNMLLLQPRGCRDMGRLALVALYAPSKLAPYISLPETRGGSTGYYSPTISAGTSTWVETAVPGYTPEVFTQLTRYREAPRTNVWVDAEATPGTGTYAAAKSWTGSAPTIGTTASAGATGTSTEAPSLQSEDSSSAAGLSTGAKVGIGVGVAGGVLILAGLGVCICLFLRRKQKARASAQENQHQQQYPPSPPQMQMPPYPSPPQQQHMTWAPIQSGPPLMDPAYGYGAPSPQHSEMSRSVSQGKTSYSQMSSPPPPMPVMELAGEELRRSVHEMESESRDEARKRQGTGMDGAF</sequence>
<dbReference type="Proteomes" id="UP001305779">
    <property type="component" value="Unassembled WGS sequence"/>
</dbReference>
<evidence type="ECO:0000256" key="5">
    <source>
        <dbReference type="SAM" id="MobiDB-lite"/>
    </source>
</evidence>
<feature type="region of interest" description="Disordered" evidence="5">
    <location>
        <begin position="230"/>
        <end position="259"/>
    </location>
</feature>
<dbReference type="PANTHER" id="PTHR15549">
    <property type="entry name" value="PAIRED IMMUNOGLOBULIN-LIKE TYPE 2 RECEPTOR"/>
    <property type="match status" value="1"/>
</dbReference>
<dbReference type="InterPro" id="IPR051694">
    <property type="entry name" value="Immunoregulatory_rcpt-like"/>
</dbReference>
<feature type="compositionally biased region" description="Pro residues" evidence="5">
    <location>
        <begin position="241"/>
        <end position="256"/>
    </location>
</feature>